<dbReference type="Proteomes" id="UP000237819">
    <property type="component" value="Unassembled WGS sequence"/>
</dbReference>
<dbReference type="AlphaFoldDB" id="A0A2S8GQC4"/>
<name>A0A2S8GQC4_9BACT</name>
<dbReference type="EMBL" id="PUHZ01000008">
    <property type="protein sequence ID" value="PQO46638.1"/>
    <property type="molecule type" value="Genomic_DNA"/>
</dbReference>
<comment type="caution">
    <text evidence="1">The sequence shown here is derived from an EMBL/GenBank/DDBJ whole genome shotgun (WGS) entry which is preliminary data.</text>
</comment>
<organism evidence="1 2">
    <name type="scientific">Blastopirellula marina</name>
    <dbReference type="NCBI Taxonomy" id="124"/>
    <lineage>
        <taxon>Bacteria</taxon>
        <taxon>Pseudomonadati</taxon>
        <taxon>Planctomycetota</taxon>
        <taxon>Planctomycetia</taxon>
        <taxon>Pirellulales</taxon>
        <taxon>Pirellulaceae</taxon>
        <taxon>Blastopirellula</taxon>
    </lineage>
</organism>
<evidence type="ECO:0000313" key="1">
    <source>
        <dbReference type="EMBL" id="PQO46638.1"/>
    </source>
</evidence>
<proteinExistence type="predicted"/>
<sequence>MNQRDKRSSLCGRILLPARRASFRVWLEQKQAQEDEALFRVSSRPLPKICRLTKRTELWSISYRQSGSAAASFGFGTSRNIGQAGRVLNE</sequence>
<protein>
    <submittedName>
        <fullName evidence="1">Uncharacterized protein</fullName>
    </submittedName>
</protein>
<accession>A0A2S8GQC4</accession>
<evidence type="ECO:0000313" key="2">
    <source>
        <dbReference type="Proteomes" id="UP000237819"/>
    </source>
</evidence>
<gene>
    <name evidence="1" type="ORF">C5Y93_07335</name>
</gene>
<reference evidence="1 2" key="1">
    <citation type="submission" date="2018-02" db="EMBL/GenBank/DDBJ databases">
        <title>Comparative genomes isolates from brazilian mangrove.</title>
        <authorList>
            <person name="Araujo J.E."/>
            <person name="Taketani R.G."/>
            <person name="Silva M.C.P."/>
            <person name="Loureco M.V."/>
            <person name="Andreote F.D."/>
        </authorList>
    </citation>
    <scope>NUCLEOTIDE SEQUENCE [LARGE SCALE GENOMIC DNA]</scope>
    <source>
        <strain evidence="1 2">Nap-Phe MGV</strain>
    </source>
</reference>